<protein>
    <recommendedName>
        <fullName evidence="2">glutathione transferase</fullName>
        <ecNumber evidence="2">2.5.1.18</ecNumber>
    </recommendedName>
</protein>
<dbReference type="SFLD" id="SFLDG00358">
    <property type="entry name" value="Main_(cytGST)"/>
    <property type="match status" value="1"/>
</dbReference>
<dbReference type="GeneID" id="9379850"/>
<reference evidence="6 7" key="1">
    <citation type="journal article" date="2010" name="Proc. Natl. Acad. Sci. U.S.A.">
        <title>Insights into evolution of multicellular fungi from the assembled chromosomes of the mushroom Coprinopsis cinerea (Coprinus cinereus).</title>
        <authorList>
            <person name="Stajich J.E."/>
            <person name="Wilke S.K."/>
            <person name="Ahren D."/>
            <person name="Au C.H."/>
            <person name="Birren B.W."/>
            <person name="Borodovsky M."/>
            <person name="Burns C."/>
            <person name="Canback B."/>
            <person name="Casselton L.A."/>
            <person name="Cheng C.K."/>
            <person name="Deng J."/>
            <person name="Dietrich F.S."/>
            <person name="Fargo D.C."/>
            <person name="Farman M.L."/>
            <person name="Gathman A.C."/>
            <person name="Goldberg J."/>
            <person name="Guigo R."/>
            <person name="Hoegger P.J."/>
            <person name="Hooker J.B."/>
            <person name="Huggins A."/>
            <person name="James T.Y."/>
            <person name="Kamada T."/>
            <person name="Kilaru S."/>
            <person name="Kodira C."/>
            <person name="Kues U."/>
            <person name="Kupfer D."/>
            <person name="Kwan H.S."/>
            <person name="Lomsadze A."/>
            <person name="Li W."/>
            <person name="Lilly W.W."/>
            <person name="Ma L.J."/>
            <person name="Mackey A.J."/>
            <person name="Manning G."/>
            <person name="Martin F."/>
            <person name="Muraguchi H."/>
            <person name="Natvig D.O."/>
            <person name="Palmerini H."/>
            <person name="Ramesh M.A."/>
            <person name="Rehmeyer C.J."/>
            <person name="Roe B.A."/>
            <person name="Shenoy N."/>
            <person name="Stanke M."/>
            <person name="Ter-Hovhannisyan V."/>
            <person name="Tunlid A."/>
            <person name="Velagapudi R."/>
            <person name="Vision T.J."/>
            <person name="Zeng Q."/>
            <person name="Zolan M.E."/>
            <person name="Pukkila P.J."/>
        </authorList>
    </citation>
    <scope>NUCLEOTIDE SEQUENCE [LARGE SCALE GENOMIC DNA]</scope>
    <source>
        <strain evidence="7">Okayama-7 / 130 / ATCC MYA-4618 / FGSC 9003</strain>
    </source>
</reference>
<dbReference type="InterPro" id="IPR036282">
    <property type="entry name" value="Glutathione-S-Trfase_C_sf"/>
</dbReference>
<dbReference type="Gene3D" id="3.40.30.10">
    <property type="entry name" value="Glutaredoxin"/>
    <property type="match status" value="1"/>
</dbReference>
<dbReference type="KEGG" id="cci:CC1G_15821"/>
<dbReference type="VEuPathDB" id="FungiDB:CC1G_15821"/>
<dbReference type="EMBL" id="AACS02000045">
    <property type="protein sequence ID" value="EFI26528.1"/>
    <property type="molecule type" value="Genomic_DNA"/>
</dbReference>
<dbReference type="FunCoup" id="D6RR35">
    <property type="interactions" value="277"/>
</dbReference>
<dbReference type="EC" id="2.5.1.18" evidence="2"/>
<dbReference type="PROSITE" id="PS50404">
    <property type="entry name" value="GST_NTER"/>
    <property type="match status" value="1"/>
</dbReference>
<dbReference type="Gene3D" id="1.20.1050.10">
    <property type="match status" value="1"/>
</dbReference>
<dbReference type="GO" id="GO:0004364">
    <property type="term" value="F:glutathione transferase activity"/>
    <property type="evidence" value="ECO:0007669"/>
    <property type="project" value="UniProtKB-EC"/>
</dbReference>
<evidence type="ECO:0000313" key="7">
    <source>
        <dbReference type="Proteomes" id="UP000001861"/>
    </source>
</evidence>
<name>D6RR35_COPC7</name>
<proteinExistence type="inferred from homology"/>
<dbReference type="STRING" id="240176.D6RR35"/>
<comment type="similarity">
    <text evidence="1">Belongs to the GST superfamily.</text>
</comment>
<dbReference type="SUPFAM" id="SSF47616">
    <property type="entry name" value="GST C-terminal domain-like"/>
    <property type="match status" value="1"/>
</dbReference>
<dbReference type="InterPro" id="IPR036249">
    <property type="entry name" value="Thioredoxin-like_sf"/>
</dbReference>
<dbReference type="PANTHER" id="PTHR44051:SF9">
    <property type="entry name" value="GLUTATHIONE S-TRANSFERASE 1"/>
    <property type="match status" value="1"/>
</dbReference>
<dbReference type="OMA" id="WIHFAES"/>
<dbReference type="OrthoDB" id="2098326at2759"/>
<feature type="domain" description="GST N-terminal" evidence="5">
    <location>
        <begin position="4"/>
        <end position="89"/>
    </location>
</feature>
<dbReference type="RefSeq" id="XP_002910022.1">
    <property type="nucleotide sequence ID" value="XM_002909976.1"/>
</dbReference>
<dbReference type="SFLD" id="SFLDS00019">
    <property type="entry name" value="Glutathione_Transferase_(cytos"/>
    <property type="match status" value="1"/>
</dbReference>
<evidence type="ECO:0000256" key="3">
    <source>
        <dbReference type="ARBA" id="ARBA00022679"/>
    </source>
</evidence>
<evidence type="ECO:0000256" key="2">
    <source>
        <dbReference type="ARBA" id="ARBA00012452"/>
    </source>
</evidence>
<dbReference type="Pfam" id="PF13409">
    <property type="entry name" value="GST_N_2"/>
    <property type="match status" value="1"/>
</dbReference>
<dbReference type="HOGENOM" id="CLU_011226_15_0_1"/>
<dbReference type="Proteomes" id="UP000001861">
    <property type="component" value="Unassembled WGS sequence"/>
</dbReference>
<organism evidence="6 7">
    <name type="scientific">Coprinopsis cinerea (strain Okayama-7 / 130 / ATCC MYA-4618 / FGSC 9003)</name>
    <name type="common">Inky cap fungus</name>
    <name type="synonym">Hormographiella aspergillata</name>
    <dbReference type="NCBI Taxonomy" id="240176"/>
    <lineage>
        <taxon>Eukaryota</taxon>
        <taxon>Fungi</taxon>
        <taxon>Dikarya</taxon>
        <taxon>Basidiomycota</taxon>
        <taxon>Agaricomycotina</taxon>
        <taxon>Agaricomycetes</taxon>
        <taxon>Agaricomycetidae</taxon>
        <taxon>Agaricales</taxon>
        <taxon>Agaricineae</taxon>
        <taxon>Psathyrellaceae</taxon>
        <taxon>Coprinopsis</taxon>
    </lineage>
</organism>
<evidence type="ECO:0000256" key="1">
    <source>
        <dbReference type="ARBA" id="ARBA00007409"/>
    </source>
</evidence>
<comment type="catalytic activity">
    <reaction evidence="4">
        <text>RX + glutathione = an S-substituted glutathione + a halide anion + H(+)</text>
        <dbReference type="Rhea" id="RHEA:16437"/>
        <dbReference type="ChEBI" id="CHEBI:15378"/>
        <dbReference type="ChEBI" id="CHEBI:16042"/>
        <dbReference type="ChEBI" id="CHEBI:17792"/>
        <dbReference type="ChEBI" id="CHEBI:57925"/>
        <dbReference type="ChEBI" id="CHEBI:90779"/>
        <dbReference type="EC" id="2.5.1.18"/>
    </reaction>
</comment>
<dbReference type="InterPro" id="IPR040079">
    <property type="entry name" value="Glutathione_S-Trfase"/>
</dbReference>
<dbReference type="PANTHER" id="PTHR44051">
    <property type="entry name" value="GLUTATHIONE S-TRANSFERASE-RELATED"/>
    <property type="match status" value="1"/>
</dbReference>
<accession>D6RR35</accession>
<dbReference type="GO" id="GO:0004602">
    <property type="term" value="F:glutathione peroxidase activity"/>
    <property type="evidence" value="ECO:0007669"/>
    <property type="project" value="UniProtKB-ARBA"/>
</dbReference>
<comment type="caution">
    <text evidence="6">The sequence shown here is derived from an EMBL/GenBank/DDBJ whole genome shotgun (WGS) entry which is preliminary data.</text>
</comment>
<evidence type="ECO:0000256" key="4">
    <source>
        <dbReference type="ARBA" id="ARBA00047960"/>
    </source>
</evidence>
<sequence>MTSQPSITLHHLENSRSQRILWLLEELEVPYTLKVYRRTPEKLAPKELLEVHPLGKSPVLTDGQGSERLVLAESGAIVEYLVNRYGKEKFGVDESFSAWVDNLYWSHYSEGSLQPLLTRRFIYRIIPTRAPFFIRPIAKGLFTKVDQNLIAPELEKHGRLIESRLEQVASKGGWFAGLAHPTSADFILSFTLEVFVQRAPEYTGKLTKEYVKRVQSREAYKRVLEKGGDYALVFQE</sequence>
<evidence type="ECO:0000313" key="6">
    <source>
        <dbReference type="EMBL" id="EFI26528.1"/>
    </source>
</evidence>
<keyword evidence="3" id="KW-0808">Transferase</keyword>
<evidence type="ECO:0000259" key="5">
    <source>
        <dbReference type="PROSITE" id="PS50404"/>
    </source>
</evidence>
<dbReference type="SUPFAM" id="SSF52833">
    <property type="entry name" value="Thioredoxin-like"/>
    <property type="match status" value="1"/>
</dbReference>
<dbReference type="InterPro" id="IPR004045">
    <property type="entry name" value="Glutathione_S-Trfase_N"/>
</dbReference>
<keyword evidence="7" id="KW-1185">Reference proteome</keyword>
<dbReference type="GO" id="GO:0005737">
    <property type="term" value="C:cytoplasm"/>
    <property type="evidence" value="ECO:0007669"/>
    <property type="project" value="UniProtKB-ARBA"/>
</dbReference>
<dbReference type="FunFam" id="3.40.30.10:FF:000156">
    <property type="entry name" value="Glutathione S-transferase 1"/>
    <property type="match status" value="1"/>
</dbReference>
<dbReference type="InParanoid" id="D6RR35"/>
<dbReference type="CDD" id="cd03046">
    <property type="entry name" value="GST_N_GTT1_like"/>
    <property type="match status" value="1"/>
</dbReference>
<dbReference type="eggNOG" id="KOG0867">
    <property type="taxonomic scope" value="Eukaryota"/>
</dbReference>
<dbReference type="AlphaFoldDB" id="D6RR35"/>
<gene>
    <name evidence="6" type="ORF">CC1G_15821</name>
</gene>